<gene>
    <name evidence="2" type="ORF">MKY91_19465</name>
</gene>
<dbReference type="PANTHER" id="PTHR43649:SF33">
    <property type="entry name" value="POLYGALACTURONAN_RHAMNOGALACTURONAN-BINDING PROTEIN YTCQ"/>
    <property type="match status" value="1"/>
</dbReference>
<evidence type="ECO:0000313" key="2">
    <source>
        <dbReference type="EMBL" id="MEN0645347.1"/>
    </source>
</evidence>
<proteinExistence type="predicted"/>
<dbReference type="EMBL" id="JBCITK010000001">
    <property type="protein sequence ID" value="MEN0645347.1"/>
    <property type="molecule type" value="Genomic_DNA"/>
</dbReference>
<keyword evidence="3" id="KW-1185">Reference proteome</keyword>
<dbReference type="PANTHER" id="PTHR43649">
    <property type="entry name" value="ARABINOSE-BINDING PROTEIN-RELATED"/>
    <property type="match status" value="1"/>
</dbReference>
<dbReference type="InterPro" id="IPR050490">
    <property type="entry name" value="Bact_solute-bd_prot1"/>
</dbReference>
<accession>A0ABU9VP32</accession>
<dbReference type="Gene3D" id="3.40.190.10">
    <property type="entry name" value="Periplasmic binding protein-like II"/>
    <property type="match status" value="2"/>
</dbReference>
<dbReference type="PROSITE" id="PS51257">
    <property type="entry name" value="PROKAR_LIPOPROTEIN"/>
    <property type="match status" value="1"/>
</dbReference>
<evidence type="ECO:0000313" key="3">
    <source>
        <dbReference type="Proteomes" id="UP001418796"/>
    </source>
</evidence>
<organism evidence="2 3">
    <name type="scientific">Alkalicoccobacillus gibsonii</name>
    <dbReference type="NCBI Taxonomy" id="79881"/>
    <lineage>
        <taxon>Bacteria</taxon>
        <taxon>Bacillati</taxon>
        <taxon>Bacillota</taxon>
        <taxon>Bacilli</taxon>
        <taxon>Bacillales</taxon>
        <taxon>Bacillaceae</taxon>
        <taxon>Alkalicoccobacillus</taxon>
    </lineage>
</organism>
<dbReference type="RefSeq" id="WP_343131920.1">
    <property type="nucleotide sequence ID" value="NZ_JBCITK010000001.1"/>
</dbReference>
<dbReference type="Proteomes" id="UP001418796">
    <property type="component" value="Unassembled WGS sequence"/>
</dbReference>
<name>A0ABU9VP32_9BACI</name>
<evidence type="ECO:0000256" key="1">
    <source>
        <dbReference type="ARBA" id="ARBA00022729"/>
    </source>
</evidence>
<reference evidence="2 3" key="1">
    <citation type="submission" date="2024-03" db="EMBL/GenBank/DDBJ databases">
        <title>Bacilli Hybrid Assemblies.</title>
        <authorList>
            <person name="Kovac J."/>
        </authorList>
    </citation>
    <scope>NUCLEOTIDE SEQUENCE [LARGE SCALE GENOMIC DNA]</scope>
    <source>
        <strain evidence="2 3">FSL R7-0666</strain>
    </source>
</reference>
<comment type="caution">
    <text evidence="2">The sequence shown here is derived from an EMBL/GenBank/DDBJ whole genome shotgun (WGS) entry which is preliminary data.</text>
</comment>
<protein>
    <submittedName>
        <fullName evidence="2">Sugar ABC transporter</fullName>
    </submittedName>
</protein>
<sequence length="559" mass="62638">MKRSHVLKLSFFSSILILTAACSNNESAQKESNLDPVASAEELPESFEEPVSISLIKHISGDILFKDGETIQDNVHTKWVKDTFNIDLDYLWTTSGPDDTFDTKLQLSMSANEELPSIISLRSNITQDLIDSGRVVEVGEIFDKYASTAWKEAMEADPHAWDPYTREEGRFAIPILDYEMNGDTVLFIRQDWLDKLGLEGPETMEDIETIMDAFVNDDPSGTGEKTYGLAAGFANSYNTWMSTTDWVFGAHGAMPDQWNLAEDGTLENGSIQPEVKEGLQTLKEWMEKGYIHPESGLWDEVKASELFTSGRAGIIAGPHWMPDWPLAELLNNVDGAEYKAYEIPVGPNGEAGRSTGITSQNGAVMINESATEEEIQAFFVYQNYLFENFANPVEGSEFEYGFAEGYDYYLDGEEVKYKDDEIPGGRIDPVKYTITFDGARIPSLYINTLAEFARGQEPETPFEKKVYLQYPEAAWEGARIVVDGSDKQVASMFTGAPTPTMLSRQDTLDTMLSESFSKMVYGEQSIDEFESLIEKWKSSGGDDITAEVNEWYKTIQENE</sequence>
<keyword evidence="1" id="KW-0732">Signal</keyword>
<dbReference type="SUPFAM" id="SSF53850">
    <property type="entry name" value="Periplasmic binding protein-like II"/>
    <property type="match status" value="1"/>
</dbReference>